<dbReference type="InterPro" id="IPR013766">
    <property type="entry name" value="Thioredoxin_domain"/>
</dbReference>
<dbReference type="Proteomes" id="UP000544872">
    <property type="component" value="Unassembled WGS sequence"/>
</dbReference>
<dbReference type="EMBL" id="JACIIX010000008">
    <property type="protein sequence ID" value="MBB6210954.1"/>
    <property type="molecule type" value="Genomic_DNA"/>
</dbReference>
<reference evidence="3 4" key="1">
    <citation type="submission" date="2020-08" db="EMBL/GenBank/DDBJ databases">
        <title>Genomic Encyclopedia of Type Strains, Phase IV (KMG-IV): sequencing the most valuable type-strain genomes for metagenomic binning, comparative biology and taxonomic classification.</title>
        <authorList>
            <person name="Goeker M."/>
        </authorList>
    </citation>
    <scope>NUCLEOTIDE SEQUENCE [LARGE SCALE GENOMIC DNA]</scope>
    <source>
        <strain evidence="3 4">DSM 11590</strain>
    </source>
</reference>
<dbReference type="GO" id="GO:0016853">
    <property type="term" value="F:isomerase activity"/>
    <property type="evidence" value="ECO:0007669"/>
    <property type="project" value="UniProtKB-KW"/>
</dbReference>
<dbReference type="RefSeq" id="WP_260402449.1">
    <property type="nucleotide sequence ID" value="NZ_JACIIX010000008.1"/>
</dbReference>
<dbReference type="Pfam" id="PF13905">
    <property type="entry name" value="Thioredoxin_8"/>
    <property type="match status" value="1"/>
</dbReference>
<evidence type="ECO:0000259" key="2">
    <source>
        <dbReference type="PROSITE" id="PS51352"/>
    </source>
</evidence>
<evidence type="ECO:0000313" key="4">
    <source>
        <dbReference type="Proteomes" id="UP000544872"/>
    </source>
</evidence>
<dbReference type="SUPFAM" id="SSF52833">
    <property type="entry name" value="Thioredoxin-like"/>
    <property type="match status" value="1"/>
</dbReference>
<dbReference type="Gene3D" id="2.120.10.30">
    <property type="entry name" value="TolB, C-terminal domain"/>
    <property type="match status" value="2"/>
</dbReference>
<comment type="function">
    <text evidence="1">May be required for disulfide bond formation in some proteins.</text>
</comment>
<evidence type="ECO:0000256" key="1">
    <source>
        <dbReference type="ARBA" id="ARBA00003565"/>
    </source>
</evidence>
<dbReference type="InterPro" id="IPR036249">
    <property type="entry name" value="Thioredoxin-like_sf"/>
</dbReference>
<comment type="caution">
    <text evidence="3">The sequence shown here is derived from an EMBL/GenBank/DDBJ whole genome shotgun (WGS) entry which is preliminary data.</text>
</comment>
<organism evidence="3 4">
    <name type="scientific">Novispirillum itersonii</name>
    <name type="common">Aquaspirillum itersonii</name>
    <dbReference type="NCBI Taxonomy" id="189"/>
    <lineage>
        <taxon>Bacteria</taxon>
        <taxon>Pseudomonadati</taxon>
        <taxon>Pseudomonadota</taxon>
        <taxon>Alphaproteobacteria</taxon>
        <taxon>Rhodospirillales</taxon>
        <taxon>Novispirillaceae</taxon>
        <taxon>Novispirillum</taxon>
    </lineage>
</organism>
<dbReference type="Gene3D" id="3.40.30.10">
    <property type="entry name" value="Glutaredoxin"/>
    <property type="match status" value="1"/>
</dbReference>
<keyword evidence="3" id="KW-0413">Isomerase</keyword>
<sequence>MFGPTRAPGFDHPGLTWFNVPAPLTLADLRGRVTLLDFWTSGCINCVQILPTLRRIEDVFADRVTIIGIHSPKFAAEQDPGMVADTIARHGIRHPVIHDPQRVLWEQYAIRAWPTLVVVAPDGRIVGQMSGEPDPDRMMQGFHDLLGTLAGRGQLSPTPIPLATPDPGGGRLRFPGKIRPLPLVAPETNRHWAIADTGHNQIVLADDSGQELTRFGHGTAGLVDGPAHRARFNAPQGVAADAAALYVADTGNHALRRIDRVTGIVTTIGGTGKRGDALPFLARDGERTALASPWDVEIHRGFLMFANAGTHQIGGLELGRGQLRALAGTGGESLVDGPAEEALLAQPSGLCLLAEAGHLYFADAESSAIRCLDLKAETVTTLCGQGLFEFGLHDGPLADALLQHPLGLCLSGSGPEADLTPDLMPDLMIADTYNGTLRLLTREDGLLTALKDDTLVCTDALCRPLRDPAGVWDAGDGRLLVSDSGNHRIVEINLETLIIRTWME</sequence>
<evidence type="ECO:0000313" key="3">
    <source>
        <dbReference type="EMBL" id="MBB6210954.1"/>
    </source>
</evidence>
<protein>
    <submittedName>
        <fullName evidence="3">Thiol-disulfide isomerase/thioredoxin/sugar lactone lactonase YvrE</fullName>
    </submittedName>
</protein>
<feature type="domain" description="Thioredoxin" evidence="2">
    <location>
        <begin position="1"/>
        <end position="147"/>
    </location>
</feature>
<accession>A0A7W9ZIU5</accession>
<dbReference type="AlphaFoldDB" id="A0A7W9ZIU5"/>
<name>A0A7W9ZIU5_NOVIT</name>
<keyword evidence="4" id="KW-1185">Reference proteome</keyword>
<dbReference type="PANTHER" id="PTHR46388:SF2">
    <property type="entry name" value="NHL REPEAT-CONTAINING PROTEIN 2"/>
    <property type="match status" value="1"/>
</dbReference>
<dbReference type="SUPFAM" id="SSF101898">
    <property type="entry name" value="NHL repeat"/>
    <property type="match status" value="1"/>
</dbReference>
<gene>
    <name evidence="3" type="ORF">FHS48_002384</name>
</gene>
<dbReference type="PROSITE" id="PS51352">
    <property type="entry name" value="THIOREDOXIN_2"/>
    <property type="match status" value="1"/>
</dbReference>
<dbReference type="PANTHER" id="PTHR46388">
    <property type="entry name" value="NHL REPEAT-CONTAINING PROTEIN 2"/>
    <property type="match status" value="1"/>
</dbReference>
<dbReference type="InterPro" id="IPR011042">
    <property type="entry name" value="6-blade_b-propeller_TolB-like"/>
</dbReference>
<dbReference type="InterPro" id="IPR012336">
    <property type="entry name" value="Thioredoxin-like_fold"/>
</dbReference>
<proteinExistence type="predicted"/>